<dbReference type="CDD" id="cd01659">
    <property type="entry name" value="TRX_superfamily"/>
    <property type="match status" value="1"/>
</dbReference>
<sequence length="94" mass="10892">MKTITVLHMEGCPYCRNAIRAMDELEKAHSAYEEVPIEWIEENKEAERARAFAGSYHYVPAMFVDGRKIYEVYPGESYEECKGHVDEVFRAALD</sequence>
<dbReference type="InterPro" id="IPR002109">
    <property type="entry name" value="Glutaredoxin"/>
</dbReference>
<evidence type="ECO:0000313" key="2">
    <source>
        <dbReference type="EMBL" id="MEX5286085.1"/>
    </source>
</evidence>
<organism evidence="2 3">
    <name type="scientific">Selenomonas sputigena</name>
    <dbReference type="NCBI Taxonomy" id="69823"/>
    <lineage>
        <taxon>Bacteria</taxon>
        <taxon>Bacillati</taxon>
        <taxon>Bacillota</taxon>
        <taxon>Negativicutes</taxon>
        <taxon>Selenomonadales</taxon>
        <taxon>Selenomonadaceae</taxon>
        <taxon>Selenomonas</taxon>
    </lineage>
</organism>
<evidence type="ECO:0000259" key="1">
    <source>
        <dbReference type="Pfam" id="PF00462"/>
    </source>
</evidence>
<dbReference type="EMBL" id="JARVLH010000007">
    <property type="protein sequence ID" value="MEX5286085.1"/>
    <property type="molecule type" value="Genomic_DNA"/>
</dbReference>
<accession>A0ABV3X7B3</accession>
<dbReference type="PROSITE" id="PS51354">
    <property type="entry name" value="GLUTAREDOXIN_2"/>
    <property type="match status" value="1"/>
</dbReference>
<keyword evidence="3" id="KW-1185">Reference proteome</keyword>
<name>A0ABV3X7B3_9FIRM</name>
<dbReference type="Proteomes" id="UP001559623">
    <property type="component" value="Unassembled WGS sequence"/>
</dbReference>
<dbReference type="Gene3D" id="3.40.30.10">
    <property type="entry name" value="Glutaredoxin"/>
    <property type="match status" value="1"/>
</dbReference>
<dbReference type="Pfam" id="PF00462">
    <property type="entry name" value="Glutaredoxin"/>
    <property type="match status" value="1"/>
</dbReference>
<dbReference type="SUPFAM" id="SSF52833">
    <property type="entry name" value="Thioredoxin-like"/>
    <property type="match status" value="1"/>
</dbReference>
<reference evidence="2 3" key="1">
    <citation type="submission" date="2023-04" db="EMBL/GenBank/DDBJ databases">
        <title>Genome Sequence of Selenomonas sputigena ATCC 33150.</title>
        <authorList>
            <person name="Miller D.P."/>
            <person name="Anvari S."/>
            <person name="Polson S.W."/>
            <person name="Macdonald M."/>
            <person name="Mcdowell J.V."/>
        </authorList>
    </citation>
    <scope>NUCLEOTIDE SEQUENCE [LARGE SCALE GENOMIC DNA]</scope>
    <source>
        <strain evidence="2 3">ATCC 33150</strain>
    </source>
</reference>
<dbReference type="RefSeq" id="WP_368847801.1">
    <property type="nucleotide sequence ID" value="NZ_CP194411.1"/>
</dbReference>
<gene>
    <name evidence="2" type="ORF">QCO44_10670</name>
</gene>
<proteinExistence type="predicted"/>
<protein>
    <submittedName>
        <fullName evidence="2">Glutaredoxin domain-containing protein</fullName>
    </submittedName>
</protein>
<dbReference type="InterPro" id="IPR036249">
    <property type="entry name" value="Thioredoxin-like_sf"/>
</dbReference>
<feature type="domain" description="Glutaredoxin" evidence="1">
    <location>
        <begin position="4"/>
        <end position="68"/>
    </location>
</feature>
<evidence type="ECO:0000313" key="3">
    <source>
        <dbReference type="Proteomes" id="UP001559623"/>
    </source>
</evidence>
<comment type="caution">
    <text evidence="2">The sequence shown here is derived from an EMBL/GenBank/DDBJ whole genome shotgun (WGS) entry which is preliminary data.</text>
</comment>